<evidence type="ECO:0000313" key="16">
    <source>
        <dbReference type="EMBL" id="AGW30806.1"/>
    </source>
</evidence>
<evidence type="ECO:0000313" key="14">
    <source>
        <dbReference type="EMBL" id="AGW30683.1"/>
    </source>
</evidence>
<dbReference type="NCBIfam" id="TIGR01029">
    <property type="entry name" value="rpsG_bact"/>
    <property type="match status" value="1"/>
</dbReference>
<dbReference type="GO" id="GO:0015935">
    <property type="term" value="C:small ribosomal subunit"/>
    <property type="evidence" value="ECO:0007669"/>
    <property type="project" value="InterPro"/>
</dbReference>
<dbReference type="GO" id="GO:0019843">
    <property type="term" value="F:rRNA binding"/>
    <property type="evidence" value="ECO:0007669"/>
    <property type="project" value="UniProtKB-UniRule"/>
</dbReference>
<dbReference type="EMBL" id="KF285527">
    <property type="protein sequence ID" value="AGW30806.1"/>
    <property type="molecule type" value="Genomic_DNA"/>
</dbReference>
<dbReference type="SMR" id="S5PVQ6"/>
<proteinExistence type="inferred from homology"/>
<comment type="subcellular location">
    <subcellularLocation>
        <location evidence="7">Plastid</location>
        <location evidence="7">Chloroplast</location>
    </subcellularLocation>
</comment>
<dbReference type="InterPro" id="IPR020606">
    <property type="entry name" value="Ribosomal_uS7_CS"/>
</dbReference>
<dbReference type="Gene3D" id="1.10.455.10">
    <property type="entry name" value="Ribosomal protein S7 domain"/>
    <property type="match status" value="1"/>
</dbReference>
<dbReference type="PROSITE" id="PS00052">
    <property type="entry name" value="RIBOSOMAL_S7"/>
    <property type="match status" value="1"/>
</dbReference>
<evidence type="ECO:0000313" key="12">
    <source>
        <dbReference type="EMBL" id="AGW30561.1"/>
    </source>
</evidence>
<dbReference type="EMBL" id="KC990831">
    <property type="protein sequence ID" value="AGR88198.1"/>
    <property type="molecule type" value="Genomic_DNA"/>
</dbReference>
<evidence type="ECO:0000313" key="20">
    <source>
        <dbReference type="EMBL" id="AGW31051.1"/>
    </source>
</evidence>
<evidence type="ECO:0000256" key="4">
    <source>
        <dbReference type="ARBA" id="ARBA00022980"/>
    </source>
</evidence>
<dbReference type="EMBL" id="KF285533">
    <property type="protein sequence ID" value="AGW31173.1"/>
    <property type="molecule type" value="Genomic_DNA"/>
</dbReference>
<keyword evidence="10" id="KW-0150">Chloroplast</keyword>
<dbReference type="GeneID" id="4238845"/>
<evidence type="ECO:0000313" key="24">
    <source>
        <dbReference type="EMBL" id="OUS44459.1"/>
    </source>
</evidence>
<evidence type="ECO:0000313" key="23">
    <source>
        <dbReference type="EMBL" id="OUS44401.1"/>
    </source>
</evidence>
<feature type="domain" description="Small ribosomal subunit protein uS7" evidence="9">
    <location>
        <begin position="3"/>
        <end position="149"/>
    </location>
</feature>
<evidence type="ECO:0000313" key="21">
    <source>
        <dbReference type="EMBL" id="AGW31112.1"/>
    </source>
</evidence>
<dbReference type="InterPro" id="IPR005717">
    <property type="entry name" value="Ribosomal_uS7_bac/org-type"/>
</dbReference>
<reference evidence="10" key="1">
    <citation type="journal article" date="2013" name="Genome Biol. Evol.">
        <title>Organellar Inheritance in the Green Lineage: Insights from Ostreococcus tauri.</title>
        <authorList>
            <person name="Blanc-Mathieu R."/>
            <person name="Sanchez-Ferandin S."/>
            <person name="Eyre-Walker A."/>
            <person name="Piganeau G."/>
        </authorList>
    </citation>
    <scope>NUCLEOTIDE SEQUENCE</scope>
    <source>
        <strain evidence="11">RCC1108</strain>
        <strain evidence="12">RCC1110</strain>
        <strain evidence="13">RCC1112</strain>
        <strain evidence="14">RCC1114</strain>
        <strain evidence="15">RCC1115</strain>
        <strain evidence="16">RCC1116</strain>
        <strain evidence="17">RCC1117</strain>
        <strain evidence="18">RCC1118</strain>
        <strain evidence="19">RCC1123</strain>
        <strain evidence="20">RCC1558</strain>
        <strain evidence="21">RCC1559</strain>
        <strain evidence="22">RCC1561</strain>
    </source>
</reference>
<reference evidence="23" key="2">
    <citation type="submission" date="2017-04" db="EMBL/GenBank/DDBJ databases">
        <title>Population genomics of picophytoplankton unveils novel chromosome hypervariability.</title>
        <authorList>
            <consortium name="DOE Joint Genome Institute"/>
            <person name="Blanc-Mathieu R."/>
            <person name="Krasovec M."/>
            <person name="Hebrard M."/>
            <person name="Yau S."/>
            <person name="Desgranges E."/>
            <person name="Martin J."/>
            <person name="Schackwitz W."/>
            <person name="Kuo A."/>
            <person name="Salin G."/>
            <person name="Donnadieu C."/>
            <person name="Desdevises Y."/>
            <person name="Sanchez-Ferandin S."/>
            <person name="Moreau H."/>
            <person name="Rivals E."/>
            <person name="Grigoriev I.V."/>
            <person name="Grimsley N."/>
            <person name="Eyre-Walker A."/>
            <person name="Piganeau G."/>
        </authorList>
    </citation>
    <scope>NUCLEOTIDE SEQUENCE [LARGE SCALE GENOMIC DNA]</scope>
    <source>
        <strain evidence="23">RCC 1115</strain>
    </source>
</reference>
<dbReference type="CDD" id="cd14871">
    <property type="entry name" value="uS7_Chloroplast"/>
    <property type="match status" value="1"/>
</dbReference>
<dbReference type="FunFam" id="1.10.455.10:FF:000001">
    <property type="entry name" value="30S ribosomal protein S7"/>
    <property type="match status" value="1"/>
</dbReference>
<gene>
    <name evidence="7 10" type="primary">rps7</name>
    <name evidence="24" type="ORF">BE221DRAFT_173442</name>
    <name evidence="23" type="ORF">BE221DRAFT_83392</name>
    <name evidence="10" type="ORF">OtCpg00240</name>
</gene>
<evidence type="ECO:0000256" key="3">
    <source>
        <dbReference type="ARBA" id="ARBA00022884"/>
    </source>
</evidence>
<accession>S5PVQ6</accession>
<accession>A0A454XL94</accession>
<evidence type="ECO:0000256" key="7">
    <source>
        <dbReference type="HAMAP-Rule" id="MF_00480"/>
    </source>
</evidence>
<dbReference type="Proteomes" id="UP000195557">
    <property type="component" value="Unassembled WGS sequence"/>
</dbReference>
<dbReference type="EMBL" id="KF285530">
    <property type="protein sequence ID" value="AGW30990.1"/>
    <property type="molecule type" value="Genomic_DNA"/>
</dbReference>
<comment type="similarity">
    <text evidence="1 7 8">Belongs to the universal ribosomal protein uS7 family.</text>
</comment>
<keyword evidence="5 7" id="KW-0687">Ribonucleoprotein</keyword>
<evidence type="ECO:0000256" key="1">
    <source>
        <dbReference type="ARBA" id="ARBA00007151"/>
    </source>
</evidence>
<comment type="function">
    <text evidence="7">One of the primary rRNA binding proteins, it binds directly to 16S rRNA where it nucleates assembly of the head domain of the 30S subunit.</text>
</comment>
<keyword evidence="10" id="KW-0934">Plastid</keyword>
<dbReference type="EMBL" id="KF285532">
    <property type="protein sequence ID" value="AGW31112.1"/>
    <property type="molecule type" value="Genomic_DNA"/>
</dbReference>
<evidence type="ECO:0000313" key="22">
    <source>
        <dbReference type="EMBL" id="AGW31173.1"/>
    </source>
</evidence>
<dbReference type="KEGG" id="ota:OstapCp24"/>
<keyword evidence="4 7" id="KW-0689">Ribosomal protein</keyword>
<dbReference type="RefSeq" id="YP_717227.1">
    <property type="nucleotide sequence ID" value="NC_008289.1"/>
</dbReference>
<dbReference type="InterPro" id="IPR000235">
    <property type="entry name" value="Ribosomal_uS7"/>
</dbReference>
<dbReference type="PANTHER" id="PTHR11205">
    <property type="entry name" value="RIBOSOMAL PROTEIN S7"/>
    <property type="match status" value="1"/>
</dbReference>
<dbReference type="HAMAP" id="MF_00480_B">
    <property type="entry name" value="Ribosomal_uS7_B"/>
    <property type="match status" value="1"/>
</dbReference>
<evidence type="ECO:0000313" key="18">
    <source>
        <dbReference type="EMBL" id="AGW30929.1"/>
    </source>
</evidence>
<organism evidence="10">
    <name type="scientific">Ostreococcus tauri</name>
    <name type="common">Marine green alga</name>
    <dbReference type="NCBI Taxonomy" id="70448"/>
    <lineage>
        <taxon>Eukaryota</taxon>
        <taxon>Viridiplantae</taxon>
        <taxon>Chlorophyta</taxon>
        <taxon>Mamiellophyceae</taxon>
        <taxon>Mamiellales</taxon>
        <taxon>Bathycoccaceae</taxon>
        <taxon>Ostreococcus</taxon>
    </lineage>
</organism>
<dbReference type="EMBL" id="KF285531">
    <property type="protein sequence ID" value="AGW31051.1"/>
    <property type="molecule type" value="Genomic_DNA"/>
</dbReference>
<dbReference type="InterPro" id="IPR036823">
    <property type="entry name" value="Ribosomal_uS7_dom_sf"/>
</dbReference>
<comment type="subunit">
    <text evidence="7">Part of the 30S ribosomal subunit.</text>
</comment>
<dbReference type="SUPFAM" id="SSF47973">
    <property type="entry name" value="Ribosomal protein S7"/>
    <property type="match status" value="1"/>
</dbReference>
<dbReference type="EMBL" id="KF285526">
    <property type="protein sequence ID" value="AGW30744.1"/>
    <property type="molecule type" value="Genomic_DNA"/>
</dbReference>
<keyword evidence="2 7" id="KW-0699">rRNA-binding</keyword>
<evidence type="ECO:0000256" key="2">
    <source>
        <dbReference type="ARBA" id="ARBA00022730"/>
    </source>
</evidence>
<dbReference type="AlphaFoldDB" id="S5PVQ6"/>
<accession>A0A1Y5I4L7</accession>
<geneLocation type="chloroplast" evidence="10"/>
<dbReference type="EMBL" id="KZ155820">
    <property type="protein sequence ID" value="OUS44459.1"/>
    <property type="molecule type" value="Genomic_DNA"/>
</dbReference>
<dbReference type="Pfam" id="PF00177">
    <property type="entry name" value="Ribosomal_S7"/>
    <property type="match status" value="1"/>
</dbReference>
<dbReference type="PIRSF" id="PIRSF002122">
    <property type="entry name" value="RPS7p_RPS7a_RPS5e_RPS7o"/>
    <property type="match status" value="1"/>
</dbReference>
<dbReference type="EMBL" id="KF285528">
    <property type="protein sequence ID" value="AGW30868.1"/>
    <property type="molecule type" value="Genomic_DNA"/>
</dbReference>
<dbReference type="InterPro" id="IPR023798">
    <property type="entry name" value="Ribosomal_uS7_dom"/>
</dbReference>
<evidence type="ECO:0000256" key="8">
    <source>
        <dbReference type="RuleBase" id="RU003619"/>
    </source>
</evidence>
<dbReference type="GO" id="GO:0006412">
    <property type="term" value="P:translation"/>
    <property type="evidence" value="ECO:0007669"/>
    <property type="project" value="UniProtKB-UniRule"/>
</dbReference>
<evidence type="ECO:0000313" key="19">
    <source>
        <dbReference type="EMBL" id="AGW30990.1"/>
    </source>
</evidence>
<evidence type="ECO:0000313" key="13">
    <source>
        <dbReference type="EMBL" id="AGW30622.1"/>
    </source>
</evidence>
<name>S5PVQ6_OSTTA</name>
<evidence type="ECO:0000256" key="6">
    <source>
        <dbReference type="ARBA" id="ARBA00035151"/>
    </source>
</evidence>
<dbReference type="EMBL" id="KF285523">
    <property type="protein sequence ID" value="AGW30561.1"/>
    <property type="molecule type" value="Genomic_DNA"/>
</dbReference>
<dbReference type="EMBL" id="KF285529">
    <property type="protein sequence ID" value="AGW30929.1"/>
    <property type="molecule type" value="Genomic_DNA"/>
</dbReference>
<sequence>MSRRTVAKKRPVAPDPVYQSRLVSLLVSHLLKKGKKSIAYNIFYAAMKNIAETTSQDPLEVLRQAVLNITPKVEVKSRRVGGATLQVPLEVKADRGTALALRWLLIAARNRSGRNMVSKLSAEIIDASNNTGAAIRRREETHRMAEANKAFAHFRF</sequence>
<evidence type="ECO:0000313" key="15">
    <source>
        <dbReference type="EMBL" id="AGW30744.1"/>
    </source>
</evidence>
<keyword evidence="3 7" id="KW-0694">RNA-binding</keyword>
<evidence type="ECO:0000259" key="9">
    <source>
        <dbReference type="Pfam" id="PF00177"/>
    </source>
</evidence>
<dbReference type="EMBL" id="KF285524">
    <property type="protein sequence ID" value="AGW30622.1"/>
    <property type="molecule type" value="Genomic_DNA"/>
</dbReference>
<protein>
    <recommendedName>
        <fullName evidence="6 7">Small ribosomal subunit protein uS7c</fullName>
    </recommendedName>
</protein>
<dbReference type="EMBL" id="KZ155822">
    <property type="protein sequence ID" value="OUS44401.1"/>
    <property type="molecule type" value="Genomic_DNA"/>
</dbReference>
<dbReference type="EMBL" id="KF285525">
    <property type="protein sequence ID" value="AGW30683.1"/>
    <property type="molecule type" value="Genomic_DNA"/>
</dbReference>
<dbReference type="EMBL" id="KF285522">
    <property type="protein sequence ID" value="AGW30500.1"/>
    <property type="molecule type" value="Genomic_DNA"/>
</dbReference>
<evidence type="ECO:0000313" key="17">
    <source>
        <dbReference type="EMBL" id="AGW30868.1"/>
    </source>
</evidence>
<evidence type="ECO:0000313" key="10">
    <source>
        <dbReference type="EMBL" id="AGR88198.1"/>
    </source>
</evidence>
<dbReference type="GO" id="GO:0003735">
    <property type="term" value="F:structural constituent of ribosome"/>
    <property type="evidence" value="ECO:0007669"/>
    <property type="project" value="InterPro"/>
</dbReference>
<dbReference type="GO" id="GO:0009507">
    <property type="term" value="C:chloroplast"/>
    <property type="evidence" value="ECO:0007669"/>
    <property type="project" value="UniProtKB-SubCell"/>
</dbReference>
<evidence type="ECO:0000256" key="5">
    <source>
        <dbReference type="ARBA" id="ARBA00023274"/>
    </source>
</evidence>
<evidence type="ECO:0000313" key="11">
    <source>
        <dbReference type="EMBL" id="AGW30500.1"/>
    </source>
</evidence>